<sequence length="175" mass="19643">MSTNFSSPPTSAEDNFKALLGERFRKLIKSLDMKDIEFAKQTGVQKATISGYVNGDREPSASFLAKLVRIFNISSHWLLTGEGAMFRDNPPAAETKSDEKTPFERNLAALEVSLDRMDASNETRKEALFRFLDDQRRNAATKDYAFAESPPHNGHTVQERLAGFNATDHKTPMKE</sequence>
<dbReference type="GO" id="GO:0003677">
    <property type="term" value="F:DNA binding"/>
    <property type="evidence" value="ECO:0007669"/>
    <property type="project" value="UniProtKB-KW"/>
</dbReference>
<evidence type="ECO:0000313" key="5">
    <source>
        <dbReference type="EMBL" id="NDY56621.1"/>
    </source>
</evidence>
<proteinExistence type="predicted"/>
<evidence type="ECO:0000256" key="1">
    <source>
        <dbReference type="ARBA" id="ARBA00023015"/>
    </source>
</evidence>
<protein>
    <submittedName>
        <fullName evidence="5">Helix-turn-helix transcriptional regulator</fullName>
    </submittedName>
</protein>
<dbReference type="Gene3D" id="1.10.260.40">
    <property type="entry name" value="lambda repressor-like DNA-binding domains"/>
    <property type="match status" value="1"/>
</dbReference>
<keyword evidence="6" id="KW-1185">Reference proteome</keyword>
<comment type="caution">
    <text evidence="5">The sequence shown here is derived from an EMBL/GenBank/DDBJ whole genome shotgun (WGS) entry which is preliminary data.</text>
</comment>
<name>A0A7K3NK91_9BACT</name>
<reference evidence="5 6" key="1">
    <citation type="submission" date="2020-02" db="EMBL/GenBank/DDBJ databases">
        <title>Comparative genomics of sulfur disproportionating microorganisms.</title>
        <authorList>
            <person name="Ward L.M."/>
            <person name="Bertran E."/>
            <person name="Johnston D.T."/>
        </authorList>
    </citation>
    <scope>NUCLEOTIDE SEQUENCE [LARGE SCALE GENOMIC DNA]</scope>
    <source>
        <strain evidence="5 6">DSM 3696</strain>
    </source>
</reference>
<dbReference type="AlphaFoldDB" id="A0A7K3NK91"/>
<dbReference type="InterPro" id="IPR010982">
    <property type="entry name" value="Lambda_DNA-bd_dom_sf"/>
</dbReference>
<dbReference type="EMBL" id="JAAGRQ010000024">
    <property type="protein sequence ID" value="NDY56621.1"/>
    <property type="molecule type" value="Genomic_DNA"/>
</dbReference>
<dbReference type="PANTHER" id="PTHR40661">
    <property type="match status" value="1"/>
</dbReference>
<dbReference type="PROSITE" id="PS50943">
    <property type="entry name" value="HTH_CROC1"/>
    <property type="match status" value="1"/>
</dbReference>
<evidence type="ECO:0000259" key="4">
    <source>
        <dbReference type="PROSITE" id="PS50943"/>
    </source>
</evidence>
<dbReference type="SMART" id="SM00530">
    <property type="entry name" value="HTH_XRE"/>
    <property type="match status" value="1"/>
</dbReference>
<accession>A0A7K3NK91</accession>
<dbReference type="Proteomes" id="UP000469724">
    <property type="component" value="Unassembled WGS sequence"/>
</dbReference>
<dbReference type="PANTHER" id="PTHR40661:SF3">
    <property type="entry name" value="FELS-1 PROPHAGE TRANSCRIPTIONAL REGULATOR"/>
    <property type="match status" value="1"/>
</dbReference>
<organism evidence="5 6">
    <name type="scientific">Desulfolutivibrio sulfodismutans</name>
    <dbReference type="NCBI Taxonomy" id="63561"/>
    <lineage>
        <taxon>Bacteria</taxon>
        <taxon>Pseudomonadati</taxon>
        <taxon>Thermodesulfobacteriota</taxon>
        <taxon>Desulfovibrionia</taxon>
        <taxon>Desulfovibrionales</taxon>
        <taxon>Desulfovibrionaceae</taxon>
        <taxon>Desulfolutivibrio</taxon>
    </lineage>
</organism>
<dbReference type="Pfam" id="PF01381">
    <property type="entry name" value="HTH_3"/>
    <property type="match status" value="1"/>
</dbReference>
<keyword evidence="2" id="KW-0238">DNA-binding</keyword>
<dbReference type="CDD" id="cd00093">
    <property type="entry name" value="HTH_XRE"/>
    <property type="match status" value="1"/>
</dbReference>
<evidence type="ECO:0000256" key="2">
    <source>
        <dbReference type="ARBA" id="ARBA00023125"/>
    </source>
</evidence>
<evidence type="ECO:0000256" key="3">
    <source>
        <dbReference type="ARBA" id="ARBA00023163"/>
    </source>
</evidence>
<evidence type="ECO:0000313" key="6">
    <source>
        <dbReference type="Proteomes" id="UP000469724"/>
    </source>
</evidence>
<keyword evidence="1" id="KW-0805">Transcription regulation</keyword>
<dbReference type="InterPro" id="IPR001387">
    <property type="entry name" value="Cro/C1-type_HTH"/>
</dbReference>
<keyword evidence="3" id="KW-0804">Transcription</keyword>
<gene>
    <name evidence="5" type="ORF">G3N56_07675</name>
</gene>
<feature type="domain" description="HTH cro/C1-type" evidence="4">
    <location>
        <begin position="37"/>
        <end position="78"/>
    </location>
</feature>
<dbReference type="SUPFAM" id="SSF47413">
    <property type="entry name" value="lambda repressor-like DNA-binding domains"/>
    <property type="match status" value="1"/>
</dbReference>
<dbReference type="RefSeq" id="WP_163301675.1">
    <property type="nucleotide sequence ID" value="NZ_JAAGRQ010000024.1"/>
</dbReference>